<gene>
    <name evidence="14" type="primary">mmgC_5</name>
    <name evidence="14" type="ORF">MPEAHAMD_6244</name>
</gene>
<dbReference type="SUPFAM" id="SSF47203">
    <property type="entry name" value="Acyl-CoA dehydrogenase C-terminal domain-like"/>
    <property type="match status" value="1"/>
</dbReference>
<evidence type="ECO:0000256" key="5">
    <source>
        <dbReference type="ARBA" id="ARBA00023002"/>
    </source>
</evidence>
<protein>
    <recommendedName>
        <fullName evidence="8">3-sulfinopropanoyl-CoA desulfinase</fullName>
        <ecNumber evidence="7">3.13.1.4</ecNumber>
    </recommendedName>
    <alternativeName>
        <fullName evidence="9">3-sulfinopropionyl coenzyme A desulfinase</fullName>
    </alternativeName>
</protein>
<evidence type="ECO:0000256" key="6">
    <source>
        <dbReference type="ARBA" id="ARBA00052938"/>
    </source>
</evidence>
<evidence type="ECO:0000256" key="10">
    <source>
        <dbReference type="RuleBase" id="RU362125"/>
    </source>
</evidence>
<dbReference type="FunFam" id="1.20.140.10:FF:000004">
    <property type="entry name" value="Acyl-CoA dehydrogenase FadE25"/>
    <property type="match status" value="1"/>
</dbReference>
<dbReference type="AlphaFoldDB" id="A0AA37HHM3"/>
<dbReference type="EMBL" id="BPQJ01000053">
    <property type="protein sequence ID" value="GJD66048.1"/>
    <property type="molecule type" value="Genomic_DNA"/>
</dbReference>
<dbReference type="Gene3D" id="1.10.540.10">
    <property type="entry name" value="Acyl-CoA dehydrogenase/oxidase, N-terminal domain"/>
    <property type="match status" value="1"/>
</dbReference>
<keyword evidence="3 10" id="KW-0285">Flavoprotein</keyword>
<dbReference type="EC" id="3.13.1.4" evidence="7"/>
<evidence type="ECO:0000256" key="3">
    <source>
        <dbReference type="ARBA" id="ARBA00022630"/>
    </source>
</evidence>
<dbReference type="PANTHER" id="PTHR43884:SF12">
    <property type="entry name" value="ISOVALERYL-COA DEHYDROGENASE, MITOCHONDRIAL-RELATED"/>
    <property type="match status" value="1"/>
</dbReference>
<dbReference type="GO" id="GO:0050660">
    <property type="term" value="F:flavin adenine dinucleotide binding"/>
    <property type="evidence" value="ECO:0007669"/>
    <property type="project" value="InterPro"/>
</dbReference>
<dbReference type="Gene3D" id="2.40.110.10">
    <property type="entry name" value="Butyryl-CoA Dehydrogenase, subunit A, domain 2"/>
    <property type="match status" value="1"/>
</dbReference>
<comment type="similarity">
    <text evidence="2 10">Belongs to the acyl-CoA dehydrogenase family.</text>
</comment>
<feature type="domain" description="Acyl-CoA dehydrogenase/oxidase C-terminal" evidence="11">
    <location>
        <begin position="236"/>
        <end position="385"/>
    </location>
</feature>
<evidence type="ECO:0000256" key="1">
    <source>
        <dbReference type="ARBA" id="ARBA00001974"/>
    </source>
</evidence>
<evidence type="ECO:0000259" key="13">
    <source>
        <dbReference type="Pfam" id="PF02771"/>
    </source>
</evidence>
<dbReference type="Gene3D" id="1.20.140.10">
    <property type="entry name" value="Butyryl-CoA Dehydrogenase, subunit A, domain 3"/>
    <property type="match status" value="1"/>
</dbReference>
<dbReference type="FunFam" id="2.40.110.10:FF:000002">
    <property type="entry name" value="Acyl-CoA dehydrogenase fadE12"/>
    <property type="match status" value="1"/>
</dbReference>
<evidence type="ECO:0000256" key="9">
    <source>
        <dbReference type="ARBA" id="ARBA00075603"/>
    </source>
</evidence>
<dbReference type="InterPro" id="IPR036250">
    <property type="entry name" value="AcylCo_DH-like_C"/>
</dbReference>
<dbReference type="SUPFAM" id="SSF56645">
    <property type="entry name" value="Acyl-CoA dehydrogenase NM domain-like"/>
    <property type="match status" value="1"/>
</dbReference>
<name>A0AA37HHM3_9HYPH</name>
<evidence type="ECO:0000256" key="2">
    <source>
        <dbReference type="ARBA" id="ARBA00009347"/>
    </source>
</evidence>
<evidence type="ECO:0000256" key="8">
    <source>
        <dbReference type="ARBA" id="ARBA00068311"/>
    </source>
</evidence>
<comment type="caution">
    <text evidence="14">The sequence shown here is derived from an EMBL/GenBank/DDBJ whole genome shotgun (WGS) entry which is preliminary data.</text>
</comment>
<dbReference type="Pfam" id="PF02770">
    <property type="entry name" value="Acyl-CoA_dh_M"/>
    <property type="match status" value="1"/>
</dbReference>
<evidence type="ECO:0000313" key="15">
    <source>
        <dbReference type="Proteomes" id="UP001055286"/>
    </source>
</evidence>
<organism evidence="14 15">
    <name type="scientific">Methylobacterium frigidaeris</name>
    <dbReference type="NCBI Taxonomy" id="2038277"/>
    <lineage>
        <taxon>Bacteria</taxon>
        <taxon>Pseudomonadati</taxon>
        <taxon>Pseudomonadota</taxon>
        <taxon>Alphaproteobacteria</taxon>
        <taxon>Hyphomicrobiales</taxon>
        <taxon>Methylobacteriaceae</taxon>
        <taxon>Methylobacterium</taxon>
    </lineage>
</organism>
<feature type="domain" description="Acyl-CoA oxidase/dehydrogenase middle" evidence="12">
    <location>
        <begin position="128"/>
        <end position="224"/>
    </location>
</feature>
<dbReference type="InterPro" id="IPR013786">
    <property type="entry name" value="AcylCoA_DH/ox_N"/>
</dbReference>
<reference evidence="14" key="2">
    <citation type="submission" date="2021-08" db="EMBL/GenBank/DDBJ databases">
        <authorList>
            <person name="Tani A."/>
            <person name="Ola A."/>
            <person name="Ogura Y."/>
            <person name="Katsura K."/>
            <person name="Hayashi T."/>
        </authorList>
    </citation>
    <scope>NUCLEOTIDE SEQUENCE</scope>
    <source>
        <strain evidence="14">JCM 32048</strain>
    </source>
</reference>
<dbReference type="GO" id="GO:0003995">
    <property type="term" value="F:acyl-CoA dehydrogenase activity"/>
    <property type="evidence" value="ECO:0007669"/>
    <property type="project" value="InterPro"/>
</dbReference>
<evidence type="ECO:0000256" key="4">
    <source>
        <dbReference type="ARBA" id="ARBA00022827"/>
    </source>
</evidence>
<dbReference type="PROSITE" id="PS00073">
    <property type="entry name" value="ACYL_COA_DH_2"/>
    <property type="match status" value="1"/>
</dbReference>
<dbReference type="Pfam" id="PF02771">
    <property type="entry name" value="Acyl-CoA_dh_N"/>
    <property type="match status" value="1"/>
</dbReference>
<evidence type="ECO:0000313" key="14">
    <source>
        <dbReference type="EMBL" id="GJD66048.1"/>
    </source>
</evidence>
<dbReference type="InterPro" id="IPR037069">
    <property type="entry name" value="AcylCoA_DH/ox_N_sf"/>
</dbReference>
<dbReference type="InterPro" id="IPR006089">
    <property type="entry name" value="Acyl-CoA_DH_CS"/>
</dbReference>
<keyword evidence="5 10" id="KW-0560">Oxidoreductase</keyword>
<keyword evidence="15" id="KW-1185">Reference proteome</keyword>
<reference evidence="14" key="1">
    <citation type="journal article" date="2016" name="Front. Microbiol.">
        <title>Genome Sequence of the Piezophilic, Mesophilic Sulfate-Reducing Bacterium Desulfovibrio indicus J2T.</title>
        <authorList>
            <person name="Cao J."/>
            <person name="Maignien L."/>
            <person name="Shao Z."/>
            <person name="Alain K."/>
            <person name="Jebbar M."/>
        </authorList>
    </citation>
    <scope>NUCLEOTIDE SEQUENCE</scope>
    <source>
        <strain evidence="14">JCM 32048</strain>
    </source>
</reference>
<comment type="cofactor">
    <cofactor evidence="1 10">
        <name>FAD</name>
        <dbReference type="ChEBI" id="CHEBI:57692"/>
    </cofactor>
</comment>
<dbReference type="Pfam" id="PF00441">
    <property type="entry name" value="Acyl-CoA_dh_1"/>
    <property type="match status" value="1"/>
</dbReference>
<dbReference type="PIRSF" id="PIRSF016578">
    <property type="entry name" value="HsaA"/>
    <property type="match status" value="1"/>
</dbReference>
<keyword evidence="4 10" id="KW-0274">FAD</keyword>
<dbReference type="InterPro" id="IPR006091">
    <property type="entry name" value="Acyl-CoA_Oxase/DH_mid-dom"/>
</dbReference>
<dbReference type="InterPro" id="IPR009100">
    <property type="entry name" value="AcylCoA_DH/oxidase_NM_dom_sf"/>
</dbReference>
<dbReference type="InterPro" id="IPR009075">
    <property type="entry name" value="AcylCo_DH/oxidase_C"/>
</dbReference>
<evidence type="ECO:0000256" key="7">
    <source>
        <dbReference type="ARBA" id="ARBA00066461"/>
    </source>
</evidence>
<evidence type="ECO:0000259" key="11">
    <source>
        <dbReference type="Pfam" id="PF00441"/>
    </source>
</evidence>
<dbReference type="PANTHER" id="PTHR43884">
    <property type="entry name" value="ACYL-COA DEHYDROGENASE"/>
    <property type="match status" value="1"/>
</dbReference>
<feature type="domain" description="Acyl-CoA dehydrogenase/oxidase N-terminal" evidence="13">
    <location>
        <begin position="15"/>
        <end position="124"/>
    </location>
</feature>
<dbReference type="InterPro" id="IPR046373">
    <property type="entry name" value="Acyl-CoA_Oxase/DH_mid-dom_sf"/>
</dbReference>
<sequence length="388" mass="42157">MRSMQHFEASRGWDDEEIQILDQIRRVAAEVIAPRAAENDEAKSFPWASLRSLHELGLSGISIPEAYGGSPVSYRLFLEAVLIVSQACAATGIIFGTNSACVKPILQYGSEAQKRRFLPRMLEGGLAALAITEPHAGSDATQMRTSFRRDGDDVVVNGSKIFITTGDVADLVILFGKWSGIETPAKAVSALVVEKGTPGFEVLRLERKMGTHASSTAALGFSDCRVPLDNLLGAPGDGFKILLSTLNKSRPSVAAQALGIATAAFEDARAYACERHQGGRRVLDYQANQFLMADLATELLTTRMLLDHVGRLVDAGIEDIAVEASMVKVRASDLAMRMTVEAVQLHGGHGYCSDHRVERLMREAKITQIWEGTNQIQRQVIGRDLLLP</sequence>
<proteinExistence type="inferred from homology"/>
<comment type="catalytic activity">
    <reaction evidence="6">
        <text>3-sulfinopropanoyl-CoA + H2O = propanoyl-CoA + sulfite + H(+)</text>
        <dbReference type="Rhea" id="RHEA:41624"/>
        <dbReference type="ChEBI" id="CHEBI:15377"/>
        <dbReference type="ChEBI" id="CHEBI:15378"/>
        <dbReference type="ChEBI" id="CHEBI:17359"/>
        <dbReference type="ChEBI" id="CHEBI:57392"/>
        <dbReference type="ChEBI" id="CHEBI:78349"/>
        <dbReference type="EC" id="3.13.1.4"/>
    </reaction>
    <physiologicalReaction direction="left-to-right" evidence="6">
        <dbReference type="Rhea" id="RHEA:41625"/>
    </physiologicalReaction>
</comment>
<dbReference type="Proteomes" id="UP001055286">
    <property type="component" value="Unassembled WGS sequence"/>
</dbReference>
<accession>A0AA37HHM3</accession>
<evidence type="ECO:0000259" key="12">
    <source>
        <dbReference type="Pfam" id="PF02770"/>
    </source>
</evidence>